<evidence type="ECO:0000259" key="4">
    <source>
        <dbReference type="PROSITE" id="PS50943"/>
    </source>
</evidence>
<dbReference type="PROSITE" id="PS50943">
    <property type="entry name" value="HTH_CROC1"/>
    <property type="match status" value="1"/>
</dbReference>
<gene>
    <name evidence="5" type="ORF">ACFQ03_11770</name>
</gene>
<evidence type="ECO:0000313" key="5">
    <source>
        <dbReference type="EMBL" id="MFD0869831.1"/>
    </source>
</evidence>
<keyword evidence="2" id="KW-0238">DNA-binding</keyword>
<dbReference type="RefSeq" id="WP_144939613.1">
    <property type="nucleotide sequence ID" value="NZ_JBHTIU010000036.1"/>
</dbReference>
<accession>A0ABW3DA21</accession>
<reference evidence="6" key="1">
    <citation type="journal article" date="2019" name="Int. J. Syst. Evol. Microbiol.">
        <title>The Global Catalogue of Microorganisms (GCM) 10K type strain sequencing project: providing services to taxonomists for standard genome sequencing and annotation.</title>
        <authorList>
            <consortium name="The Broad Institute Genomics Platform"/>
            <consortium name="The Broad Institute Genome Sequencing Center for Infectious Disease"/>
            <person name="Wu L."/>
            <person name="Ma J."/>
        </authorList>
    </citation>
    <scope>NUCLEOTIDE SEQUENCE [LARGE SCALE GENOMIC DNA]</scope>
    <source>
        <strain evidence="6">CCUG 57263</strain>
    </source>
</reference>
<organism evidence="5 6">
    <name type="scientific">Paenibacillus residui</name>
    <dbReference type="NCBI Taxonomy" id="629724"/>
    <lineage>
        <taxon>Bacteria</taxon>
        <taxon>Bacillati</taxon>
        <taxon>Bacillota</taxon>
        <taxon>Bacilli</taxon>
        <taxon>Bacillales</taxon>
        <taxon>Paenibacillaceae</taxon>
        <taxon>Paenibacillus</taxon>
    </lineage>
</organism>
<keyword evidence="1" id="KW-0805">Transcription regulation</keyword>
<dbReference type="Proteomes" id="UP001597120">
    <property type="component" value="Unassembled WGS sequence"/>
</dbReference>
<dbReference type="SMART" id="SM00530">
    <property type="entry name" value="HTH_XRE"/>
    <property type="match status" value="1"/>
</dbReference>
<dbReference type="InterPro" id="IPR011051">
    <property type="entry name" value="RmlC_Cupin_sf"/>
</dbReference>
<evidence type="ECO:0000313" key="6">
    <source>
        <dbReference type="Proteomes" id="UP001597120"/>
    </source>
</evidence>
<protein>
    <submittedName>
        <fullName evidence="5">Helix-turn-helix domain-containing protein</fullName>
    </submittedName>
</protein>
<evidence type="ECO:0000256" key="3">
    <source>
        <dbReference type="ARBA" id="ARBA00023163"/>
    </source>
</evidence>
<name>A0ABW3DA21_9BACL</name>
<sequence>MEQIHIKVGRNLHRIRKARGLSLDKVAEVTGVSKAMLAQIERGDTNPTISILWKIATGLKISFTTLVEEESPEISVVRTEALEPFLSEEGAYRTYPLFPFNSAKQFEVYSVEIDPGCVHPSEPHNEGVEEWILVFEGNLEVEIENESFQVCAHSAIHFPADRPHVYRNLAPTVTRFHVIIHYPN</sequence>
<comment type="caution">
    <text evidence="5">The sequence shown here is derived from an EMBL/GenBank/DDBJ whole genome shotgun (WGS) entry which is preliminary data.</text>
</comment>
<dbReference type="PANTHER" id="PTHR46797">
    <property type="entry name" value="HTH-TYPE TRANSCRIPTIONAL REGULATOR"/>
    <property type="match status" value="1"/>
</dbReference>
<feature type="domain" description="HTH cro/C1-type" evidence="4">
    <location>
        <begin position="12"/>
        <end position="66"/>
    </location>
</feature>
<dbReference type="SUPFAM" id="SSF51182">
    <property type="entry name" value="RmlC-like cupins"/>
    <property type="match status" value="1"/>
</dbReference>
<dbReference type="InterPro" id="IPR050807">
    <property type="entry name" value="TransReg_Diox_bact_type"/>
</dbReference>
<dbReference type="Gene3D" id="2.60.120.10">
    <property type="entry name" value="Jelly Rolls"/>
    <property type="match status" value="1"/>
</dbReference>
<dbReference type="InterPro" id="IPR010982">
    <property type="entry name" value="Lambda_DNA-bd_dom_sf"/>
</dbReference>
<dbReference type="InterPro" id="IPR013096">
    <property type="entry name" value="Cupin_2"/>
</dbReference>
<evidence type="ECO:0000256" key="1">
    <source>
        <dbReference type="ARBA" id="ARBA00023015"/>
    </source>
</evidence>
<evidence type="ECO:0000256" key="2">
    <source>
        <dbReference type="ARBA" id="ARBA00023125"/>
    </source>
</evidence>
<keyword evidence="6" id="KW-1185">Reference proteome</keyword>
<dbReference type="Gene3D" id="1.10.260.40">
    <property type="entry name" value="lambda repressor-like DNA-binding domains"/>
    <property type="match status" value="1"/>
</dbReference>
<dbReference type="InterPro" id="IPR001387">
    <property type="entry name" value="Cro/C1-type_HTH"/>
</dbReference>
<dbReference type="CDD" id="cd02209">
    <property type="entry name" value="cupin_XRE_C"/>
    <property type="match status" value="1"/>
</dbReference>
<dbReference type="CDD" id="cd00093">
    <property type="entry name" value="HTH_XRE"/>
    <property type="match status" value="1"/>
</dbReference>
<dbReference type="EMBL" id="JBHTIU010000036">
    <property type="protein sequence ID" value="MFD0869831.1"/>
    <property type="molecule type" value="Genomic_DNA"/>
</dbReference>
<dbReference type="InterPro" id="IPR014710">
    <property type="entry name" value="RmlC-like_jellyroll"/>
</dbReference>
<dbReference type="Pfam" id="PF01381">
    <property type="entry name" value="HTH_3"/>
    <property type="match status" value="1"/>
</dbReference>
<dbReference type="Pfam" id="PF07883">
    <property type="entry name" value="Cupin_2"/>
    <property type="match status" value="1"/>
</dbReference>
<dbReference type="PANTHER" id="PTHR46797:SF23">
    <property type="entry name" value="HTH-TYPE TRANSCRIPTIONAL REGULATOR SUTR"/>
    <property type="match status" value="1"/>
</dbReference>
<keyword evidence="3" id="KW-0804">Transcription</keyword>
<proteinExistence type="predicted"/>
<dbReference type="SUPFAM" id="SSF47413">
    <property type="entry name" value="lambda repressor-like DNA-binding domains"/>
    <property type="match status" value="1"/>
</dbReference>